<dbReference type="AlphaFoldDB" id="A0A6A7AK89"/>
<evidence type="ECO:0000313" key="3">
    <source>
        <dbReference type="Proteomes" id="UP000799424"/>
    </source>
</evidence>
<evidence type="ECO:0000259" key="1">
    <source>
        <dbReference type="Pfam" id="PF20253"/>
    </source>
</evidence>
<accession>A0A6A7AK89</accession>
<dbReference type="Pfam" id="PF20253">
    <property type="entry name" value="DUF6604"/>
    <property type="match status" value="1"/>
</dbReference>
<dbReference type="EMBL" id="MU006216">
    <property type="protein sequence ID" value="KAF2833079.1"/>
    <property type="molecule type" value="Genomic_DNA"/>
</dbReference>
<evidence type="ECO:0000313" key="2">
    <source>
        <dbReference type="EMBL" id="KAF2833079.1"/>
    </source>
</evidence>
<dbReference type="PANTHER" id="PTHR38795">
    <property type="entry name" value="DUF6604 DOMAIN-CONTAINING PROTEIN"/>
    <property type="match status" value="1"/>
</dbReference>
<reference evidence="2" key="1">
    <citation type="journal article" date="2020" name="Stud. Mycol.">
        <title>101 Dothideomycetes genomes: a test case for predicting lifestyles and emergence of pathogens.</title>
        <authorList>
            <person name="Haridas S."/>
            <person name="Albert R."/>
            <person name="Binder M."/>
            <person name="Bloem J."/>
            <person name="Labutti K."/>
            <person name="Salamov A."/>
            <person name="Andreopoulos B."/>
            <person name="Baker S."/>
            <person name="Barry K."/>
            <person name="Bills G."/>
            <person name="Bluhm B."/>
            <person name="Cannon C."/>
            <person name="Castanera R."/>
            <person name="Culley D."/>
            <person name="Daum C."/>
            <person name="Ezra D."/>
            <person name="Gonzalez J."/>
            <person name="Henrissat B."/>
            <person name="Kuo A."/>
            <person name="Liang C."/>
            <person name="Lipzen A."/>
            <person name="Lutzoni F."/>
            <person name="Magnuson J."/>
            <person name="Mondo S."/>
            <person name="Nolan M."/>
            <person name="Ohm R."/>
            <person name="Pangilinan J."/>
            <person name="Park H.-J."/>
            <person name="Ramirez L."/>
            <person name="Alfaro M."/>
            <person name="Sun H."/>
            <person name="Tritt A."/>
            <person name="Yoshinaga Y."/>
            <person name="Zwiers L.-H."/>
            <person name="Turgeon B."/>
            <person name="Goodwin S."/>
            <person name="Spatafora J."/>
            <person name="Crous P."/>
            <person name="Grigoriev I."/>
        </authorList>
    </citation>
    <scope>NUCLEOTIDE SEQUENCE</scope>
    <source>
        <strain evidence="2">CBS 113818</strain>
    </source>
</reference>
<dbReference type="InterPro" id="IPR046539">
    <property type="entry name" value="DUF6604"/>
</dbReference>
<organism evidence="2 3">
    <name type="scientific">Ophiobolus disseminans</name>
    <dbReference type="NCBI Taxonomy" id="1469910"/>
    <lineage>
        <taxon>Eukaryota</taxon>
        <taxon>Fungi</taxon>
        <taxon>Dikarya</taxon>
        <taxon>Ascomycota</taxon>
        <taxon>Pezizomycotina</taxon>
        <taxon>Dothideomycetes</taxon>
        <taxon>Pleosporomycetidae</taxon>
        <taxon>Pleosporales</taxon>
        <taxon>Pleosporineae</taxon>
        <taxon>Phaeosphaeriaceae</taxon>
        <taxon>Ophiobolus</taxon>
    </lineage>
</organism>
<feature type="domain" description="DUF6604" evidence="1">
    <location>
        <begin position="13"/>
        <end position="101"/>
    </location>
</feature>
<sequence length="118" mass="13388">MHLPDCVLSDHLQDTDADTDVRVDQPEEKAKITSVTLEKDEAEIEAEFFFAVECFLEEVQSIRTTIKDSWGVYKRTGYDLVIATLLTNTAIELVRQADDQLELLVERPAKYPAANFPV</sequence>
<name>A0A6A7AK89_9PLEO</name>
<dbReference type="OrthoDB" id="3793343at2759"/>
<proteinExistence type="predicted"/>
<gene>
    <name evidence="2" type="ORF">CC86DRAFT_376315</name>
</gene>
<keyword evidence="3" id="KW-1185">Reference proteome</keyword>
<protein>
    <recommendedName>
        <fullName evidence="1">DUF6604 domain-containing protein</fullName>
    </recommendedName>
</protein>
<dbReference type="Proteomes" id="UP000799424">
    <property type="component" value="Unassembled WGS sequence"/>
</dbReference>
<dbReference type="PANTHER" id="PTHR38795:SF1">
    <property type="entry name" value="DUF6604 DOMAIN-CONTAINING PROTEIN"/>
    <property type="match status" value="1"/>
</dbReference>